<evidence type="ECO:0000256" key="4">
    <source>
        <dbReference type="ARBA" id="ARBA00022741"/>
    </source>
</evidence>
<keyword evidence="9" id="KW-0028">Amino-acid biosynthesis</keyword>
<evidence type="ECO:0000259" key="10">
    <source>
        <dbReference type="Pfam" id="PF00696"/>
    </source>
</evidence>
<evidence type="ECO:0000313" key="13">
    <source>
        <dbReference type="Proteomes" id="UP001218788"/>
    </source>
</evidence>
<comment type="pathway">
    <text evidence="1 9">Amino-acid biosynthesis; L-lysine biosynthesis via DAP pathway; (S)-tetrahydrodipicolinate from L-aspartate: step 1/4.</text>
</comment>
<comment type="caution">
    <text evidence="12">The sequence shown here is derived from an EMBL/GenBank/DDBJ whole genome shotgun (WGS) entry which is preliminary data.</text>
</comment>
<dbReference type="InterPro" id="IPR001048">
    <property type="entry name" value="Asp/Glu/Uridylate_kinase"/>
</dbReference>
<evidence type="ECO:0000256" key="6">
    <source>
        <dbReference type="ARBA" id="ARBA00022840"/>
    </source>
</evidence>
<dbReference type="SUPFAM" id="SSF55021">
    <property type="entry name" value="ACT-like"/>
    <property type="match status" value="2"/>
</dbReference>
<keyword evidence="4" id="KW-0547">Nucleotide-binding</keyword>
<dbReference type="Gene3D" id="1.20.120.1320">
    <property type="entry name" value="Aspartokinase, catalytic domain"/>
    <property type="match status" value="1"/>
</dbReference>
<gene>
    <name evidence="12" type="primary">lysC</name>
    <name evidence="12" type="ORF">OIK42_04480</name>
</gene>
<dbReference type="CDD" id="cd04932">
    <property type="entry name" value="ACT_AKiii-LysC-EC_1"/>
    <property type="match status" value="1"/>
</dbReference>
<evidence type="ECO:0000313" key="12">
    <source>
        <dbReference type="EMBL" id="MDC8830018.1"/>
    </source>
</evidence>
<keyword evidence="3 8" id="KW-0808">Transferase</keyword>
<dbReference type="EMBL" id="JAQQXP010000001">
    <property type="protein sequence ID" value="MDC8830018.1"/>
    <property type="molecule type" value="Genomic_DNA"/>
</dbReference>
<evidence type="ECO:0000256" key="8">
    <source>
        <dbReference type="RuleBase" id="RU003448"/>
    </source>
</evidence>
<name>A0ABT5L2J9_9ALTE</name>
<dbReference type="InterPro" id="IPR045865">
    <property type="entry name" value="ACT-like_dom_sf"/>
</dbReference>
<feature type="domain" description="Aspartokinase ACT" evidence="11">
    <location>
        <begin position="390"/>
        <end position="448"/>
    </location>
</feature>
<reference evidence="12 13" key="1">
    <citation type="submission" date="2022-10" db="EMBL/GenBank/DDBJ databases">
        <title>Alteromonas sp. chi3 Genome sequencing.</title>
        <authorList>
            <person name="Park S."/>
        </authorList>
    </citation>
    <scope>NUCLEOTIDE SEQUENCE [LARGE SCALE GENOMIC DNA]</scope>
    <source>
        <strain evidence="13">chi3</strain>
    </source>
</reference>
<dbReference type="InterPro" id="IPR054352">
    <property type="entry name" value="ACT_Aspartokinase"/>
</dbReference>
<keyword evidence="5 8" id="KW-0418">Kinase</keyword>
<evidence type="ECO:0000259" key="11">
    <source>
        <dbReference type="Pfam" id="PF22468"/>
    </source>
</evidence>
<dbReference type="EC" id="2.7.2.4" evidence="8"/>
<dbReference type="Pfam" id="PF22468">
    <property type="entry name" value="ACT_9"/>
    <property type="match status" value="1"/>
</dbReference>
<accession>A0ABT5L2J9</accession>
<proteinExistence type="inferred from homology"/>
<dbReference type="PIRSF" id="PIRSF000726">
    <property type="entry name" value="Asp_kin"/>
    <property type="match status" value="1"/>
</dbReference>
<comment type="similarity">
    <text evidence="2 8">Belongs to the aspartokinase family.</text>
</comment>
<dbReference type="InterPro" id="IPR042199">
    <property type="entry name" value="AsparK_Bifunc_asparK/hSer_DH"/>
</dbReference>
<dbReference type="Proteomes" id="UP001218788">
    <property type="component" value="Unassembled WGS sequence"/>
</dbReference>
<organism evidence="12 13">
    <name type="scientific">Alteromonas gilva</name>
    <dbReference type="NCBI Taxonomy" id="2987522"/>
    <lineage>
        <taxon>Bacteria</taxon>
        <taxon>Pseudomonadati</taxon>
        <taxon>Pseudomonadota</taxon>
        <taxon>Gammaproteobacteria</taxon>
        <taxon>Alteromonadales</taxon>
        <taxon>Alteromonadaceae</taxon>
        <taxon>Alteromonas/Salinimonas group</taxon>
        <taxon>Alteromonas</taxon>
    </lineage>
</organism>
<evidence type="ECO:0000256" key="1">
    <source>
        <dbReference type="ARBA" id="ARBA00004766"/>
    </source>
</evidence>
<dbReference type="Gene3D" id="3.40.1160.10">
    <property type="entry name" value="Acetylglutamate kinase-like"/>
    <property type="match status" value="1"/>
</dbReference>
<dbReference type="PROSITE" id="PS00324">
    <property type="entry name" value="ASPARTOKINASE"/>
    <property type="match status" value="1"/>
</dbReference>
<keyword evidence="6" id="KW-0067">ATP-binding</keyword>
<dbReference type="GO" id="GO:0004072">
    <property type="term" value="F:aspartate kinase activity"/>
    <property type="evidence" value="ECO:0007669"/>
    <property type="project" value="UniProtKB-EC"/>
</dbReference>
<evidence type="ECO:0000256" key="3">
    <source>
        <dbReference type="ARBA" id="ARBA00022679"/>
    </source>
</evidence>
<dbReference type="NCBIfam" id="TIGR00657">
    <property type="entry name" value="asp_kinases"/>
    <property type="match status" value="1"/>
</dbReference>
<dbReference type="PANTHER" id="PTHR21499:SF59">
    <property type="entry name" value="ASPARTOKINASE"/>
    <property type="match status" value="1"/>
</dbReference>
<evidence type="ECO:0000256" key="2">
    <source>
        <dbReference type="ARBA" id="ARBA00010122"/>
    </source>
</evidence>
<dbReference type="InterPro" id="IPR005260">
    <property type="entry name" value="Asp_kin_monofn"/>
</dbReference>
<dbReference type="NCBIfam" id="NF006570">
    <property type="entry name" value="PRK09084.1"/>
    <property type="match status" value="1"/>
</dbReference>
<comment type="pathway">
    <text evidence="9">Amino-acid biosynthesis; L-methionine biosynthesis via de novo pathway; L-homoserine from L-aspartate: step 1/3.</text>
</comment>
<dbReference type="RefSeq" id="WP_273638678.1">
    <property type="nucleotide sequence ID" value="NZ_JAQQXP010000001.1"/>
</dbReference>
<dbReference type="PANTHER" id="PTHR21499">
    <property type="entry name" value="ASPARTATE KINASE"/>
    <property type="match status" value="1"/>
</dbReference>
<dbReference type="InterPro" id="IPR018042">
    <property type="entry name" value="Aspartate_kinase_CS"/>
</dbReference>
<dbReference type="Gene3D" id="3.30.70.260">
    <property type="match status" value="2"/>
</dbReference>
<keyword evidence="13" id="KW-1185">Reference proteome</keyword>
<evidence type="ECO:0000256" key="5">
    <source>
        <dbReference type="ARBA" id="ARBA00022777"/>
    </source>
</evidence>
<evidence type="ECO:0000256" key="9">
    <source>
        <dbReference type="RuleBase" id="RU004249"/>
    </source>
</evidence>
<dbReference type="Pfam" id="PF00696">
    <property type="entry name" value="AA_kinase"/>
    <property type="match status" value="1"/>
</dbReference>
<comment type="catalytic activity">
    <reaction evidence="7 8">
        <text>L-aspartate + ATP = 4-phospho-L-aspartate + ADP</text>
        <dbReference type="Rhea" id="RHEA:23776"/>
        <dbReference type="ChEBI" id="CHEBI:29991"/>
        <dbReference type="ChEBI" id="CHEBI:30616"/>
        <dbReference type="ChEBI" id="CHEBI:57535"/>
        <dbReference type="ChEBI" id="CHEBI:456216"/>
        <dbReference type="EC" id="2.7.2.4"/>
    </reaction>
</comment>
<evidence type="ECO:0000256" key="7">
    <source>
        <dbReference type="ARBA" id="ARBA00047872"/>
    </source>
</evidence>
<feature type="domain" description="Aspartate/glutamate/uridylate kinase" evidence="10">
    <location>
        <begin position="6"/>
        <end position="280"/>
    </location>
</feature>
<comment type="pathway">
    <text evidence="9">Amino-acid biosynthesis; L-threonine biosynthesis; L-threonine from L-aspartate: step 1/5.</text>
</comment>
<dbReference type="SUPFAM" id="SSF53633">
    <property type="entry name" value="Carbamate kinase-like"/>
    <property type="match status" value="1"/>
</dbReference>
<protein>
    <recommendedName>
        <fullName evidence="8">Aspartokinase</fullName>
        <ecNumber evidence="8">2.7.2.4</ecNumber>
    </recommendedName>
</protein>
<dbReference type="InterPro" id="IPR036393">
    <property type="entry name" value="AceGlu_kinase-like_sf"/>
</dbReference>
<sequence>MSNNPLTIAKFGGTSVANYTAMQNCARIVASNPGTRIVVVSASAGVTNHLVSLAYTALTQEQIAEICQSITDIEHAILKELKDQASVKPKLDDLLEEVSNLAFHEEILHRADLKDQLLSMGERMSSLMFSAVLAEENVATINFDVRKVLHTDSEFGAAAPQLEAIADSANQLLKPEIDKAIVVTQGFVGADSEGRTTTLGRGGSDFTAALLAEAVGAEVCEIWTDVTGVYTTDPRITAAAHPLPELSFEEAAEMATFGAKVLHPATMEPAVRKDIKVFVGSSKEPAKGGTWIVRDCQHEPSYRAITRRKEQVMVTVKTPKMMYAQGFLQQVFAIIAKHKLSVDLVTTSEISVAFTLDNPANSVAQRLNRETIAELETICDVTVEHGFDLVTVVGNHMQTGKGVSSKIFAAVSDYNLRMICFGANPHNISLLVNEADSSEIVTVLHKALFE</sequence>
<dbReference type="InterPro" id="IPR001341">
    <property type="entry name" value="Asp_kinase"/>
</dbReference>